<accession>A0AAV9W3R4</accession>
<dbReference type="EMBL" id="JAVHJL010000007">
    <property type="protein sequence ID" value="KAK6500376.1"/>
    <property type="molecule type" value="Genomic_DNA"/>
</dbReference>
<gene>
    <name evidence="3" type="ORF">TWF481_010719</name>
</gene>
<sequence length="308" mass="34789">MHLHHHVDVRHLPPAKKYNAPNTQNLTPDYTHAMATDTDIPPEDSSVMNTPLLKRSLNLPTELEEKILCELSLDARVVASCVCRRWAAILAETPDFKKRRYTFTTPSTDSDVTLHRLVAASTGHMRCTLQDGRITEYTFFYWRPDHNLPLKVDLTNSPFLDDPVFLNPPSEETIDAIRIRELRFRMGGVICDPILRGFFWNGNGEVFEGAGFTVRRMAERIAGRLISEIESSRLLAGRGLTGDGAVLMFRPTGRWAEGAGNGMDAVRDNMSVAETSTRFGERSPYLGFVKQNPYQQNFRILHNAVWGV</sequence>
<dbReference type="Pfam" id="PF00646">
    <property type="entry name" value="F-box"/>
    <property type="match status" value="1"/>
</dbReference>
<keyword evidence="4" id="KW-1185">Reference proteome</keyword>
<feature type="region of interest" description="Disordered" evidence="1">
    <location>
        <begin position="1"/>
        <end position="23"/>
    </location>
</feature>
<dbReference type="Gene3D" id="1.20.1280.50">
    <property type="match status" value="1"/>
</dbReference>
<comment type="caution">
    <text evidence="3">The sequence shown here is derived from an EMBL/GenBank/DDBJ whole genome shotgun (WGS) entry which is preliminary data.</text>
</comment>
<dbReference type="SUPFAM" id="SSF81383">
    <property type="entry name" value="F-box domain"/>
    <property type="match status" value="1"/>
</dbReference>
<evidence type="ECO:0000313" key="3">
    <source>
        <dbReference type="EMBL" id="KAK6500376.1"/>
    </source>
</evidence>
<reference evidence="3 4" key="1">
    <citation type="submission" date="2023-08" db="EMBL/GenBank/DDBJ databases">
        <authorList>
            <person name="Palmer J.M."/>
        </authorList>
    </citation>
    <scope>NUCLEOTIDE SEQUENCE [LARGE SCALE GENOMIC DNA]</scope>
    <source>
        <strain evidence="3 4">TWF481</strain>
    </source>
</reference>
<protein>
    <recommendedName>
        <fullName evidence="2">F-box domain-containing protein</fullName>
    </recommendedName>
</protein>
<evidence type="ECO:0000256" key="1">
    <source>
        <dbReference type="SAM" id="MobiDB-lite"/>
    </source>
</evidence>
<proteinExistence type="predicted"/>
<dbReference type="PROSITE" id="PS50181">
    <property type="entry name" value="FBOX"/>
    <property type="match status" value="1"/>
</dbReference>
<name>A0AAV9W3R4_9PEZI</name>
<organism evidence="3 4">
    <name type="scientific">Arthrobotrys musiformis</name>
    <dbReference type="NCBI Taxonomy" id="47236"/>
    <lineage>
        <taxon>Eukaryota</taxon>
        <taxon>Fungi</taxon>
        <taxon>Dikarya</taxon>
        <taxon>Ascomycota</taxon>
        <taxon>Pezizomycotina</taxon>
        <taxon>Orbiliomycetes</taxon>
        <taxon>Orbiliales</taxon>
        <taxon>Orbiliaceae</taxon>
        <taxon>Arthrobotrys</taxon>
    </lineage>
</organism>
<feature type="domain" description="F-box" evidence="2">
    <location>
        <begin position="53"/>
        <end position="99"/>
    </location>
</feature>
<dbReference type="SMART" id="SM00256">
    <property type="entry name" value="FBOX"/>
    <property type="match status" value="1"/>
</dbReference>
<evidence type="ECO:0000313" key="4">
    <source>
        <dbReference type="Proteomes" id="UP001370758"/>
    </source>
</evidence>
<dbReference type="AlphaFoldDB" id="A0AAV9W3R4"/>
<evidence type="ECO:0000259" key="2">
    <source>
        <dbReference type="PROSITE" id="PS50181"/>
    </source>
</evidence>
<dbReference type="Proteomes" id="UP001370758">
    <property type="component" value="Unassembled WGS sequence"/>
</dbReference>
<dbReference type="InterPro" id="IPR001810">
    <property type="entry name" value="F-box_dom"/>
</dbReference>
<dbReference type="InterPro" id="IPR036047">
    <property type="entry name" value="F-box-like_dom_sf"/>
</dbReference>